<dbReference type="AlphaFoldDB" id="A0A7M3SVG9"/>
<dbReference type="InterPro" id="IPR052336">
    <property type="entry name" value="MlaD_Phospholipid_Transporter"/>
</dbReference>
<evidence type="ECO:0000259" key="1">
    <source>
        <dbReference type="Pfam" id="PF02470"/>
    </source>
</evidence>
<proteinExistence type="predicted"/>
<dbReference type="EMBL" id="BJOU01000001">
    <property type="protein sequence ID" value="GED96643.1"/>
    <property type="molecule type" value="Genomic_DNA"/>
</dbReference>
<evidence type="ECO:0000313" key="3">
    <source>
        <dbReference type="Proteomes" id="UP000444980"/>
    </source>
</evidence>
<name>A0A7M3SVG9_9ACTN</name>
<dbReference type="PANTHER" id="PTHR33371">
    <property type="entry name" value="INTERMEMBRANE PHOSPHOLIPID TRANSPORT SYSTEM BINDING PROTEIN MLAD-RELATED"/>
    <property type="match status" value="1"/>
</dbReference>
<dbReference type="InterPro" id="IPR003399">
    <property type="entry name" value="Mce/MlaD"/>
</dbReference>
<evidence type="ECO:0000313" key="2">
    <source>
        <dbReference type="EMBL" id="GED96643.1"/>
    </source>
</evidence>
<dbReference type="GO" id="GO:0005576">
    <property type="term" value="C:extracellular region"/>
    <property type="evidence" value="ECO:0007669"/>
    <property type="project" value="TreeGrafter"/>
</dbReference>
<dbReference type="Proteomes" id="UP000444980">
    <property type="component" value="Unassembled WGS sequence"/>
</dbReference>
<accession>A0A7M3SVG9</accession>
<dbReference type="PANTHER" id="PTHR33371:SF16">
    <property type="entry name" value="MCE-FAMILY PROTEIN MCE3F"/>
    <property type="match status" value="1"/>
</dbReference>
<dbReference type="Pfam" id="PF02470">
    <property type="entry name" value="MlaD"/>
    <property type="match status" value="1"/>
</dbReference>
<dbReference type="OrthoDB" id="4371474at2"/>
<feature type="domain" description="Mce/MlaD" evidence="1">
    <location>
        <begin position="36"/>
        <end position="111"/>
    </location>
</feature>
<keyword evidence="3" id="KW-1185">Reference proteome</keyword>
<sequence length="317" mass="34241">MSSRRGLVACGVLFLVSVVSAVYLALGALGIDPRQRTYDVTVEMGQTAGLMDDSPTTMYGMVIGRIRGIEVHRDGVRARVEIDSKYRVPVESQVIVSNLSAAGEQFLDFRPQSSAAPYLRAGDLVPRSRIRETATVGQLMSKIDRLGEMLDPGAMNRFAELLVGGVPDEATVRGLADIVGLMGATARDKIGPLRSLFRVAQELDRRLSAMDAASAIAPVGDSMRDLTLAMPKVMTSLNGYALMSKRTDAWNGKVGPFMDRLLRQINIFVPALGPLAAALVPLTDQLRGIRVNANAFTDLWGRAFPAGGPMRVQLRVN</sequence>
<organism evidence="2 3">
    <name type="scientific">Gordonia crocea</name>
    <dbReference type="NCBI Taxonomy" id="589162"/>
    <lineage>
        <taxon>Bacteria</taxon>
        <taxon>Bacillati</taxon>
        <taxon>Actinomycetota</taxon>
        <taxon>Actinomycetes</taxon>
        <taxon>Mycobacteriales</taxon>
        <taxon>Gordoniaceae</taxon>
        <taxon>Gordonia</taxon>
    </lineage>
</organism>
<protein>
    <submittedName>
        <fullName evidence="2">Putative Mce family protein</fullName>
    </submittedName>
</protein>
<gene>
    <name evidence="2" type="ORF">nbrc107697_06820</name>
</gene>
<comment type="caution">
    <text evidence="2">The sequence shown here is derived from an EMBL/GenBank/DDBJ whole genome shotgun (WGS) entry which is preliminary data.</text>
</comment>
<reference evidence="3" key="1">
    <citation type="submission" date="2019-06" db="EMBL/GenBank/DDBJ databases">
        <title>Gordonia isolated from sludge of a wastewater treatment plant.</title>
        <authorList>
            <person name="Tamura T."/>
            <person name="Aoyama K."/>
            <person name="Kang Y."/>
            <person name="Saito S."/>
            <person name="Akiyama N."/>
            <person name="Yazawa K."/>
            <person name="Gonoi T."/>
            <person name="Mikami Y."/>
        </authorList>
    </citation>
    <scope>NUCLEOTIDE SEQUENCE [LARGE SCALE GENOMIC DNA]</scope>
    <source>
        <strain evidence="3">NBRC 107697</strain>
    </source>
</reference>